<dbReference type="Proteomes" id="UP001597052">
    <property type="component" value="Unassembled WGS sequence"/>
</dbReference>
<comment type="subcellular location">
    <subcellularLocation>
        <location evidence="1">Membrane</location>
        <topology evidence="1">Multi-pass membrane protein</topology>
    </subcellularLocation>
</comment>
<evidence type="ECO:0000313" key="7">
    <source>
        <dbReference type="EMBL" id="MFD1640995.1"/>
    </source>
</evidence>
<feature type="transmembrane region" description="Helical" evidence="5">
    <location>
        <begin position="99"/>
        <end position="119"/>
    </location>
</feature>
<reference evidence="7 8" key="1">
    <citation type="journal article" date="2019" name="Int. J. Syst. Evol. Microbiol.">
        <title>The Global Catalogue of Microorganisms (GCM) 10K type strain sequencing project: providing services to taxonomists for standard genome sequencing and annotation.</title>
        <authorList>
            <consortium name="The Broad Institute Genomics Platform"/>
            <consortium name="The Broad Institute Genome Sequencing Center for Infectious Disease"/>
            <person name="Wu L."/>
            <person name="Ma J."/>
        </authorList>
    </citation>
    <scope>NUCLEOTIDE SEQUENCE [LARGE SCALE GENOMIC DNA]</scope>
    <source>
        <strain evidence="7 8">CGMCC 1.10593</strain>
    </source>
</reference>
<accession>A0ABD6D471</accession>
<feature type="transmembrane region" description="Helical" evidence="5">
    <location>
        <begin position="273"/>
        <end position="291"/>
    </location>
</feature>
<feature type="transmembrane region" description="Helical" evidence="5">
    <location>
        <begin position="6"/>
        <end position="22"/>
    </location>
</feature>
<evidence type="ECO:0000259" key="6">
    <source>
        <dbReference type="Pfam" id="PF00892"/>
    </source>
</evidence>
<dbReference type="InterPro" id="IPR037185">
    <property type="entry name" value="EmrE-like"/>
</dbReference>
<evidence type="ECO:0000256" key="5">
    <source>
        <dbReference type="SAM" id="Phobius"/>
    </source>
</evidence>
<dbReference type="GO" id="GO:0016020">
    <property type="term" value="C:membrane"/>
    <property type="evidence" value="ECO:0007669"/>
    <property type="project" value="UniProtKB-SubCell"/>
</dbReference>
<dbReference type="Gene3D" id="1.10.3730.20">
    <property type="match status" value="1"/>
</dbReference>
<feature type="transmembrane region" description="Helical" evidence="5">
    <location>
        <begin position="71"/>
        <end position="92"/>
    </location>
</feature>
<dbReference type="PANTHER" id="PTHR32322:SF9">
    <property type="entry name" value="AMINO-ACID METABOLITE EFFLUX PUMP-RELATED"/>
    <property type="match status" value="1"/>
</dbReference>
<evidence type="ECO:0000256" key="4">
    <source>
        <dbReference type="ARBA" id="ARBA00023136"/>
    </source>
</evidence>
<feature type="domain" description="EamA" evidence="6">
    <location>
        <begin position="3"/>
        <end position="142"/>
    </location>
</feature>
<dbReference type="AlphaFoldDB" id="A0ABD6D471"/>
<name>A0ABD6D471_9EURY</name>
<feature type="transmembrane region" description="Helical" evidence="5">
    <location>
        <begin position="125"/>
        <end position="143"/>
    </location>
</feature>
<dbReference type="SUPFAM" id="SSF103481">
    <property type="entry name" value="Multidrug resistance efflux transporter EmrE"/>
    <property type="match status" value="2"/>
</dbReference>
<keyword evidence="2 5" id="KW-0812">Transmembrane</keyword>
<feature type="transmembrane region" description="Helical" evidence="5">
    <location>
        <begin position="186"/>
        <end position="208"/>
    </location>
</feature>
<keyword evidence="4 5" id="KW-0472">Membrane</keyword>
<keyword evidence="8" id="KW-1185">Reference proteome</keyword>
<feature type="transmembrane region" description="Helical" evidence="5">
    <location>
        <begin position="248"/>
        <end position="268"/>
    </location>
</feature>
<feature type="domain" description="EamA" evidence="6">
    <location>
        <begin position="161"/>
        <end position="291"/>
    </location>
</feature>
<dbReference type="InterPro" id="IPR050638">
    <property type="entry name" value="AA-Vitamin_Transporters"/>
</dbReference>
<sequence length="292" mass="30228">MAPGIGFAVAAALVWGVYLFVLKRLFDGFPATVLIVYANGFALLWYAPVLLASIGVDGTRTAITGLDGSQLALLVLTAAMTAAAIVSFIRALDVGEVSYVAPISKIVPVFVLPIEVLLLQEVLRPLQIAGVVVATAAVYVANFRGGSLAAPLRRAASSRAAQLAVLSAACFAVGDVGKRVALQELAIPSALWVPLLLGCVLVIVLPIAVRSHPERVRDDFPKLAALGALVALAEYLTTLAFAVVPASIASPIVNTQAIVAVLLGGVLLDEQYFGTRLLAALLAVIGVTMIAL</sequence>
<evidence type="ECO:0000256" key="2">
    <source>
        <dbReference type="ARBA" id="ARBA00022692"/>
    </source>
</evidence>
<dbReference type="Pfam" id="PF00892">
    <property type="entry name" value="EamA"/>
    <property type="match status" value="2"/>
</dbReference>
<comment type="caution">
    <text evidence="7">The sequence shown here is derived from an EMBL/GenBank/DDBJ whole genome shotgun (WGS) entry which is preliminary data.</text>
</comment>
<feature type="transmembrane region" description="Helical" evidence="5">
    <location>
        <begin position="34"/>
        <end position="56"/>
    </location>
</feature>
<organism evidence="7 8">
    <name type="scientific">Halohasta litorea</name>
    <dbReference type="NCBI Taxonomy" id="869891"/>
    <lineage>
        <taxon>Archaea</taxon>
        <taxon>Methanobacteriati</taxon>
        <taxon>Methanobacteriota</taxon>
        <taxon>Stenosarchaea group</taxon>
        <taxon>Halobacteria</taxon>
        <taxon>Halobacteriales</taxon>
        <taxon>Haloferacaceae</taxon>
        <taxon>Halohasta</taxon>
    </lineage>
</organism>
<proteinExistence type="predicted"/>
<dbReference type="EMBL" id="JBHUDM010000001">
    <property type="protein sequence ID" value="MFD1640995.1"/>
    <property type="molecule type" value="Genomic_DNA"/>
</dbReference>
<evidence type="ECO:0000313" key="8">
    <source>
        <dbReference type="Proteomes" id="UP001597052"/>
    </source>
</evidence>
<dbReference type="InterPro" id="IPR000620">
    <property type="entry name" value="EamA_dom"/>
</dbReference>
<evidence type="ECO:0000256" key="1">
    <source>
        <dbReference type="ARBA" id="ARBA00004141"/>
    </source>
</evidence>
<gene>
    <name evidence="7" type="ORF">ACFSBW_03775</name>
</gene>
<evidence type="ECO:0000256" key="3">
    <source>
        <dbReference type="ARBA" id="ARBA00022989"/>
    </source>
</evidence>
<keyword evidence="3 5" id="KW-1133">Transmembrane helix</keyword>
<dbReference type="PANTHER" id="PTHR32322">
    <property type="entry name" value="INNER MEMBRANE TRANSPORTER"/>
    <property type="match status" value="1"/>
</dbReference>
<dbReference type="RefSeq" id="WP_256394684.1">
    <property type="nucleotide sequence ID" value="NZ_JANHDJ010000001.1"/>
</dbReference>
<feature type="transmembrane region" description="Helical" evidence="5">
    <location>
        <begin position="220"/>
        <end position="242"/>
    </location>
</feature>
<protein>
    <submittedName>
        <fullName evidence="7">EamA family transporter</fullName>
    </submittedName>
</protein>
<feature type="transmembrane region" description="Helical" evidence="5">
    <location>
        <begin position="155"/>
        <end position="174"/>
    </location>
</feature>